<dbReference type="Proteomes" id="UP000236333">
    <property type="component" value="Unassembled WGS sequence"/>
</dbReference>
<reference evidence="1 2" key="1">
    <citation type="journal article" date="2017" name="Mol. Biol. Evol.">
        <title>The 4-celled Tetrabaena socialis nuclear genome reveals the essential components for genetic control of cell number at the origin of multicellularity in the volvocine lineage.</title>
        <authorList>
            <person name="Featherston J."/>
            <person name="Arakaki Y."/>
            <person name="Hanschen E.R."/>
            <person name="Ferris P.J."/>
            <person name="Michod R.E."/>
            <person name="Olson B.J.S.C."/>
            <person name="Nozaki H."/>
            <person name="Durand P.M."/>
        </authorList>
    </citation>
    <scope>NUCLEOTIDE SEQUENCE [LARGE SCALE GENOMIC DNA]</scope>
    <source>
        <strain evidence="1 2">NIES-571</strain>
    </source>
</reference>
<dbReference type="InterPro" id="IPR029058">
    <property type="entry name" value="AB_hydrolase_fold"/>
</dbReference>
<keyword evidence="2" id="KW-1185">Reference proteome</keyword>
<dbReference type="Pfam" id="PF00756">
    <property type="entry name" value="Esterase"/>
    <property type="match status" value="1"/>
</dbReference>
<dbReference type="Gene3D" id="3.40.50.1820">
    <property type="entry name" value="alpha/beta hydrolase"/>
    <property type="match status" value="1"/>
</dbReference>
<dbReference type="AlphaFoldDB" id="A0A2J7VK42"/>
<dbReference type="EMBL" id="PGGS01005837">
    <property type="protein sequence ID" value="PNG51683.1"/>
    <property type="molecule type" value="Genomic_DNA"/>
</dbReference>
<dbReference type="SUPFAM" id="SSF53474">
    <property type="entry name" value="alpha/beta-Hydrolases"/>
    <property type="match status" value="1"/>
</dbReference>
<accession>A0A2J7VK42</accession>
<dbReference type="PANTHER" id="PTHR48098:SF6">
    <property type="entry name" value="FERRI-BACILLIBACTIN ESTERASE BESA"/>
    <property type="match status" value="1"/>
</dbReference>
<feature type="non-terminal residue" evidence="1">
    <location>
        <position position="168"/>
    </location>
</feature>
<dbReference type="InterPro" id="IPR000801">
    <property type="entry name" value="Esterase-like"/>
</dbReference>
<name>A0A2J7VK42_9CHLO</name>
<organism evidence="1 2">
    <name type="scientific">Tetrabaena socialis</name>
    <dbReference type="NCBI Taxonomy" id="47790"/>
    <lineage>
        <taxon>Eukaryota</taxon>
        <taxon>Viridiplantae</taxon>
        <taxon>Chlorophyta</taxon>
        <taxon>core chlorophytes</taxon>
        <taxon>Chlorophyceae</taxon>
        <taxon>CS clade</taxon>
        <taxon>Chlamydomonadales</taxon>
        <taxon>Tetrabaenaceae</taxon>
        <taxon>Tetrabaena</taxon>
    </lineage>
</organism>
<evidence type="ECO:0008006" key="3">
    <source>
        <dbReference type="Google" id="ProtNLM"/>
    </source>
</evidence>
<gene>
    <name evidence="1" type="ORF">TSOC_015508</name>
</gene>
<dbReference type="PANTHER" id="PTHR48098">
    <property type="entry name" value="ENTEROCHELIN ESTERASE-RELATED"/>
    <property type="match status" value="1"/>
</dbReference>
<evidence type="ECO:0000313" key="1">
    <source>
        <dbReference type="EMBL" id="PNG51683.1"/>
    </source>
</evidence>
<proteinExistence type="predicted"/>
<evidence type="ECO:0000313" key="2">
    <source>
        <dbReference type="Proteomes" id="UP000236333"/>
    </source>
</evidence>
<sequence length="168" mass="18136">MYLNDGQNLFDDRMTLSGHAWHAAEAAAGLINSGALPPFIIVGVDHSGAMRSYDYLPYPPGTADGFRLDAEKWPGGGVDEYLRSVLDEILPYAERAYGASAEPAMRSFGGSSFGGICSLCCALRHPGVFGSFLVESPSLWFGDKKLLREELPAFKGPWPARVFLAMGT</sequence>
<protein>
    <recommendedName>
        <fullName evidence="3">Esterase</fullName>
    </recommendedName>
</protein>
<dbReference type="InterPro" id="IPR050583">
    <property type="entry name" value="Mycobacterial_A85_antigen"/>
</dbReference>
<dbReference type="OrthoDB" id="446683at2759"/>
<comment type="caution">
    <text evidence="1">The sequence shown here is derived from an EMBL/GenBank/DDBJ whole genome shotgun (WGS) entry which is preliminary data.</text>
</comment>